<comment type="pathway">
    <text evidence="2">Amino-acid biosynthesis.</text>
</comment>
<feature type="compositionally biased region" description="Low complexity" evidence="4">
    <location>
        <begin position="706"/>
        <end position="721"/>
    </location>
</feature>
<dbReference type="FunFam" id="3.40.190.10:FF:000031">
    <property type="entry name" value="Arogenate dehydratase"/>
    <property type="match status" value="1"/>
</dbReference>
<dbReference type="SUPFAM" id="SSF51735">
    <property type="entry name" value="NAD(P)-binding Rossmann-fold domains"/>
    <property type="match status" value="1"/>
</dbReference>
<proteinExistence type="predicted"/>
<dbReference type="InterPro" id="IPR045865">
    <property type="entry name" value="ACT-like_dom_sf"/>
</dbReference>
<evidence type="ECO:0000313" key="8">
    <source>
        <dbReference type="EMBL" id="EWM30208.1"/>
    </source>
</evidence>
<dbReference type="GO" id="GO:0033730">
    <property type="term" value="F:arogenate dehydrogenase (NADP+) activity"/>
    <property type="evidence" value="ECO:0007669"/>
    <property type="project" value="InterPro"/>
</dbReference>
<dbReference type="Pfam" id="PF00800">
    <property type="entry name" value="PDT"/>
    <property type="match status" value="1"/>
</dbReference>
<keyword evidence="9" id="KW-1185">Reference proteome</keyword>
<dbReference type="InterPro" id="IPR001086">
    <property type="entry name" value="Preph_deHydtase"/>
</dbReference>
<dbReference type="OrthoDB" id="2414662at2759"/>
<comment type="caution">
    <text evidence="8">The sequence shown here is derived from an EMBL/GenBank/DDBJ whole genome shotgun (WGS) entry which is preliminary data.</text>
</comment>
<evidence type="ECO:0000256" key="4">
    <source>
        <dbReference type="SAM" id="MobiDB-lite"/>
    </source>
</evidence>
<reference evidence="8 9" key="1">
    <citation type="journal article" date="2014" name="Mol. Plant">
        <title>Chromosome Scale Genome Assembly and Transcriptome Profiling of Nannochloropsis gaditana in Nitrogen Depletion.</title>
        <authorList>
            <person name="Corteggiani Carpinelli E."/>
            <person name="Telatin A."/>
            <person name="Vitulo N."/>
            <person name="Forcato C."/>
            <person name="D'Angelo M."/>
            <person name="Schiavon R."/>
            <person name="Vezzi A."/>
            <person name="Giacometti G.M."/>
            <person name="Morosinotto T."/>
            <person name="Valle G."/>
        </authorList>
    </citation>
    <scope>NUCLEOTIDE SEQUENCE [LARGE SCALE GENOMIC DNA]</scope>
    <source>
        <strain evidence="8 9">B-31</strain>
    </source>
</reference>
<dbReference type="GO" id="GO:0004664">
    <property type="term" value="F:prephenate dehydratase activity"/>
    <property type="evidence" value="ECO:0007669"/>
    <property type="project" value="InterPro"/>
</dbReference>
<feature type="domain" description="Prephenate dehydratase" evidence="6">
    <location>
        <begin position="74"/>
        <end position="250"/>
    </location>
</feature>
<dbReference type="Pfam" id="PF02153">
    <property type="entry name" value="PDH_N"/>
    <property type="match status" value="1"/>
</dbReference>
<keyword evidence="3" id="KW-0175">Coiled coil</keyword>
<evidence type="ECO:0000256" key="2">
    <source>
        <dbReference type="ARBA" id="ARBA00029440"/>
    </source>
</evidence>
<dbReference type="PANTHER" id="PTHR43207:SF4">
    <property type="entry name" value="AROGENATE DEHYDROGENASE 2, CHLOROPLASTIC"/>
    <property type="match status" value="1"/>
</dbReference>
<dbReference type="SUPFAM" id="SSF53850">
    <property type="entry name" value="Periplasmic binding protein-like II"/>
    <property type="match status" value="1"/>
</dbReference>
<evidence type="ECO:0000256" key="3">
    <source>
        <dbReference type="SAM" id="Coils"/>
    </source>
</evidence>
<accession>W7U342</accession>
<dbReference type="InterPro" id="IPR018528">
    <property type="entry name" value="Preph_deHydtase_CS"/>
</dbReference>
<protein>
    <submittedName>
        <fullName evidence="8">Arogenate dehydrogenase</fullName>
    </submittedName>
</protein>
<feature type="region of interest" description="Disordered" evidence="4">
    <location>
        <begin position="704"/>
        <end position="785"/>
    </location>
</feature>
<dbReference type="InterPro" id="IPR036291">
    <property type="entry name" value="NAD(P)-bd_dom_sf"/>
</dbReference>
<dbReference type="InterPro" id="IPR059064">
    <property type="entry name" value="TYRAAT2_C"/>
</dbReference>
<feature type="domain" description="Prephenate/arogenate dehydrogenase" evidence="7">
    <location>
        <begin position="423"/>
        <end position="698"/>
    </location>
</feature>
<dbReference type="Gene3D" id="3.40.50.720">
    <property type="entry name" value="NAD(P)-binding Rossmann-like Domain"/>
    <property type="match status" value="1"/>
</dbReference>
<evidence type="ECO:0000259" key="6">
    <source>
        <dbReference type="PROSITE" id="PS51171"/>
    </source>
</evidence>
<dbReference type="PANTHER" id="PTHR43207">
    <property type="entry name" value="AROGENATE DEHYDROGENASE-RELATED"/>
    <property type="match status" value="1"/>
</dbReference>
<keyword evidence="5" id="KW-1133">Transmembrane helix</keyword>
<dbReference type="CDD" id="cd13631">
    <property type="entry name" value="PBP2_Ct-PDT_like"/>
    <property type="match status" value="1"/>
</dbReference>
<dbReference type="AlphaFoldDB" id="W7U342"/>
<sequence>MCNAHPSTGAVAGLRAALSVRSMGTLPLVSKAPSRKSFTLSLRSSFILIVLALITLVGVQAFTLRAPAVAYPIRVAFQGEPGAYSEKALRELLGPHVLATGKPSFEDTFKSVATREADYAVVPIENSLGGSIHANYDLLLRHELHIIGEHEFRVEHSLLALPGVKKEDIRRVMSHPQALAQCDAYLRNWGVARESMYDTAGSAKVIAEQGLRDCAAIASELAGATYGLDVLDQNIEDDDSNFTRFLLLSRQSISSLIPHSVPAKTSIVFITPNTPGALYKALACFTLRDIDFCKIESRPTSPQLFRFLQFQQRQMRSFASGGADAAMGSGDDHDLPRFRYCFYLDFLASQLDEPARNALLQLEEQSQYVRVLGSFPTKGQLLGPIREALDLLAKESGEAAGVPLKAVASRRAQDPSAKTPDRLKIGVVGFGKFGQFLTKTFTKYHDVSVVSRDDMTSVAADLGVPFFPLYDATEFFRQDLDVVVLSVSILAFEEVLTSLPAEALRGKLLVDVLSVKVHPKTVMLESLPGDVDIICAHPMFGPESGKFGWQGLPFVYERVRIQDFARAERFLSIFEVERCKMIEMSCDTHDKYAADSQFITHLTGRILGQQGLQPTPIDTRGFQSVLKLVDNTCRDSFDLFYGLFKYNKHSSDQIQRLREAFANVERQLAAKEAYLAARTEIMQDERKKLFAECRSLIREAVAQSTNLPSSSSNIHLSSSPSAGPPPASASPSDAADPKPEEASSITPPPPSAAQSQENKGNSTSGKGRPSSRLSPVVKPTAPPKL</sequence>
<organism evidence="8 9">
    <name type="scientific">Nannochloropsis gaditana</name>
    <dbReference type="NCBI Taxonomy" id="72520"/>
    <lineage>
        <taxon>Eukaryota</taxon>
        <taxon>Sar</taxon>
        <taxon>Stramenopiles</taxon>
        <taxon>Ochrophyta</taxon>
        <taxon>Eustigmatophyceae</taxon>
        <taxon>Eustigmatales</taxon>
        <taxon>Monodopsidaceae</taxon>
        <taxon>Nannochloropsis</taxon>
    </lineage>
</organism>
<dbReference type="GO" id="GO:0008977">
    <property type="term" value="F:prephenate dehydrogenase (NAD+) activity"/>
    <property type="evidence" value="ECO:0007669"/>
    <property type="project" value="InterPro"/>
</dbReference>
<dbReference type="InterPro" id="IPR045011">
    <property type="entry name" value="TYRAAT1/2"/>
</dbReference>
<evidence type="ECO:0000256" key="1">
    <source>
        <dbReference type="ARBA" id="ARBA00023002"/>
    </source>
</evidence>
<keyword evidence="1" id="KW-0560">Oxidoreductase</keyword>
<feature type="transmembrane region" description="Helical" evidence="5">
    <location>
        <begin position="45"/>
        <end position="64"/>
    </location>
</feature>
<dbReference type="InterPro" id="IPR003099">
    <property type="entry name" value="Prephen_DH"/>
</dbReference>
<dbReference type="Gene3D" id="3.40.190.10">
    <property type="entry name" value="Periplasmic binding protein-like II"/>
    <property type="match status" value="2"/>
</dbReference>
<name>W7U342_9STRA</name>
<dbReference type="Gene3D" id="3.30.70.260">
    <property type="match status" value="1"/>
</dbReference>
<dbReference type="SUPFAM" id="SSF55021">
    <property type="entry name" value="ACT-like"/>
    <property type="match status" value="1"/>
</dbReference>
<dbReference type="Pfam" id="PF26213">
    <property type="entry name" value="TYRAAT1_C"/>
    <property type="match status" value="1"/>
</dbReference>
<dbReference type="GO" id="GO:0004665">
    <property type="term" value="F:prephenate dehydrogenase (NADP+) activity"/>
    <property type="evidence" value="ECO:0007669"/>
    <property type="project" value="InterPro"/>
</dbReference>
<dbReference type="CDD" id="cd04905">
    <property type="entry name" value="ACT_CM-PDT"/>
    <property type="match status" value="1"/>
</dbReference>
<dbReference type="PROSITE" id="PS00857">
    <property type="entry name" value="PREPHENATE_DEHYDR_1"/>
    <property type="match status" value="1"/>
</dbReference>
<keyword evidence="5" id="KW-0812">Transmembrane</keyword>
<evidence type="ECO:0000259" key="7">
    <source>
        <dbReference type="PROSITE" id="PS51176"/>
    </source>
</evidence>
<dbReference type="GO" id="GO:0070403">
    <property type="term" value="F:NAD+ binding"/>
    <property type="evidence" value="ECO:0007669"/>
    <property type="project" value="InterPro"/>
</dbReference>
<dbReference type="GO" id="GO:0009094">
    <property type="term" value="P:L-phenylalanine biosynthetic process"/>
    <property type="evidence" value="ECO:0007669"/>
    <property type="project" value="InterPro"/>
</dbReference>
<evidence type="ECO:0000256" key="5">
    <source>
        <dbReference type="SAM" id="Phobius"/>
    </source>
</evidence>
<dbReference type="PROSITE" id="PS51171">
    <property type="entry name" value="PREPHENATE_DEHYDR_3"/>
    <property type="match status" value="1"/>
</dbReference>
<dbReference type="PROSITE" id="PS51176">
    <property type="entry name" value="PDH_ADH"/>
    <property type="match status" value="1"/>
</dbReference>
<dbReference type="EMBL" id="AZIL01000038">
    <property type="protein sequence ID" value="EWM30208.1"/>
    <property type="molecule type" value="Genomic_DNA"/>
</dbReference>
<dbReference type="GO" id="GO:0006571">
    <property type="term" value="P:tyrosine biosynthetic process"/>
    <property type="evidence" value="ECO:0007669"/>
    <property type="project" value="InterPro"/>
</dbReference>
<evidence type="ECO:0000313" key="9">
    <source>
        <dbReference type="Proteomes" id="UP000019335"/>
    </source>
</evidence>
<feature type="coiled-coil region" evidence="3">
    <location>
        <begin position="647"/>
        <end position="674"/>
    </location>
</feature>
<gene>
    <name evidence="8" type="primary">CM-PDT-PDH</name>
    <name evidence="8" type="ORF">Naga_100003g167</name>
</gene>
<dbReference type="Proteomes" id="UP000019335">
    <property type="component" value="Chromosome 1"/>
</dbReference>
<dbReference type="InterPro" id="IPR046826">
    <property type="entry name" value="PDH_N"/>
</dbReference>
<keyword evidence="5" id="KW-0472">Membrane</keyword>